<keyword evidence="3" id="KW-0274">FAD</keyword>
<evidence type="ECO:0000256" key="4">
    <source>
        <dbReference type="ARBA" id="ARBA00023002"/>
    </source>
</evidence>
<dbReference type="GO" id="GO:0004497">
    <property type="term" value="F:monooxygenase activity"/>
    <property type="evidence" value="ECO:0007669"/>
    <property type="project" value="UniProtKB-KW"/>
</dbReference>
<protein>
    <recommendedName>
        <fullName evidence="6">FAD-binding domain-containing protein</fullName>
    </recommendedName>
</protein>
<dbReference type="GO" id="GO:0071949">
    <property type="term" value="F:FAD binding"/>
    <property type="evidence" value="ECO:0007669"/>
    <property type="project" value="InterPro"/>
</dbReference>
<dbReference type="RefSeq" id="XP_016621483.1">
    <property type="nucleotide sequence ID" value="XM_016762536.1"/>
</dbReference>
<dbReference type="InterPro" id="IPR050493">
    <property type="entry name" value="FAD-dep_Monooxygenase_BioMet"/>
</dbReference>
<dbReference type="EMBL" id="KN846985">
    <property type="protein sequence ID" value="KIW94814.1"/>
    <property type="molecule type" value="Genomic_DNA"/>
</dbReference>
<dbReference type="PRINTS" id="PR00420">
    <property type="entry name" value="RNGMNOXGNASE"/>
</dbReference>
<dbReference type="Proteomes" id="UP000053789">
    <property type="component" value="Unassembled WGS sequence"/>
</dbReference>
<accession>A0A0D2IDH7</accession>
<name>A0A0D2IDH7_CLAB1</name>
<dbReference type="AlphaFoldDB" id="A0A0D2IDH7"/>
<evidence type="ECO:0000313" key="8">
    <source>
        <dbReference type="Proteomes" id="UP000053789"/>
    </source>
</evidence>
<keyword evidence="2" id="KW-0285">Flavoprotein</keyword>
<organism evidence="7 8">
    <name type="scientific">Cladophialophora bantiana (strain ATCC 10958 / CBS 173.52 / CDC B-1940 / NIH 8579)</name>
    <name type="common">Xylohypha bantiana</name>
    <dbReference type="NCBI Taxonomy" id="1442370"/>
    <lineage>
        <taxon>Eukaryota</taxon>
        <taxon>Fungi</taxon>
        <taxon>Dikarya</taxon>
        <taxon>Ascomycota</taxon>
        <taxon>Pezizomycotina</taxon>
        <taxon>Eurotiomycetes</taxon>
        <taxon>Chaetothyriomycetidae</taxon>
        <taxon>Chaetothyriales</taxon>
        <taxon>Herpotrichiellaceae</taxon>
        <taxon>Cladophialophora</taxon>
    </lineage>
</organism>
<dbReference type="InterPro" id="IPR036188">
    <property type="entry name" value="FAD/NAD-bd_sf"/>
</dbReference>
<proteinExistence type="inferred from homology"/>
<dbReference type="PANTHER" id="PTHR13789">
    <property type="entry name" value="MONOOXYGENASE"/>
    <property type="match status" value="1"/>
</dbReference>
<evidence type="ECO:0000256" key="3">
    <source>
        <dbReference type="ARBA" id="ARBA00022827"/>
    </source>
</evidence>
<sequence>MPSSEATASDAVYTNGVQSNSVNGNSHSGANQNGPFIKANHPLNIIIVGAGIAGLALAGILGDSGHKVIVLEAAPMIAEVGAGINCSPNLTRLLARWGLDKRVLKHTNSLTRIDLRRWKDGEFLGAATLMPEIERRHGAPQYAIHRADLHGALMEEAELVAEVRINSTVTGIDFDKPSVTLSDGSMLEADAVVGADGMKSTCRKLIYQTLGLLDKARPTGDAAFRACIPLDIVTDPELRAFITEPVATRWMGPDRHVQAYPIRHGNLYNMVMCHPDTGFSEESWTAKASKQEILDQFGSWDPVRLRKLLNFIPDENVMKWRLCEHDPLPTWVMGKVVLLGDACHPMLPYVAQGAAQAIEDVGVLCLALNRVSKPDEIPTLLKAFEVARKSRAEHVAGTGGATRRVLHLHDGPDQQARDEKFKEVSKGGENPDLLGDAKAQSFLWGYDPEKEFLDNFESMIRKAQDLLAEPAARLVDL</sequence>
<dbReference type="InterPro" id="IPR002938">
    <property type="entry name" value="FAD-bd"/>
</dbReference>
<dbReference type="SUPFAM" id="SSF54373">
    <property type="entry name" value="FAD-linked reductases, C-terminal domain"/>
    <property type="match status" value="1"/>
</dbReference>
<comment type="similarity">
    <text evidence="1">Belongs to the paxM FAD-dependent monooxygenase family.</text>
</comment>
<keyword evidence="8" id="KW-1185">Reference proteome</keyword>
<dbReference type="OrthoDB" id="16820at2759"/>
<evidence type="ECO:0000256" key="5">
    <source>
        <dbReference type="ARBA" id="ARBA00023033"/>
    </source>
</evidence>
<dbReference type="GeneID" id="27697720"/>
<dbReference type="PANTHER" id="PTHR13789:SF307">
    <property type="entry name" value="HYDROXYLASE, PUTATIVE (AFU_ORTHOLOGUE AFUA_2G04330)-RELATED"/>
    <property type="match status" value="1"/>
</dbReference>
<dbReference type="HOGENOM" id="CLU_009665_19_3_1"/>
<keyword evidence="5" id="KW-0503">Monooxygenase</keyword>
<dbReference type="Pfam" id="PF01494">
    <property type="entry name" value="FAD_binding_3"/>
    <property type="match status" value="1"/>
</dbReference>
<dbReference type="SUPFAM" id="SSF51905">
    <property type="entry name" value="FAD/NAD(P)-binding domain"/>
    <property type="match status" value="1"/>
</dbReference>
<evidence type="ECO:0000313" key="7">
    <source>
        <dbReference type="EMBL" id="KIW94814.1"/>
    </source>
</evidence>
<evidence type="ECO:0000256" key="1">
    <source>
        <dbReference type="ARBA" id="ARBA00007992"/>
    </source>
</evidence>
<dbReference type="FunFam" id="3.50.50.60:FF:000115">
    <property type="entry name" value="Salicylate hydroxylase, putative"/>
    <property type="match status" value="1"/>
</dbReference>
<keyword evidence="4" id="KW-0560">Oxidoreductase</keyword>
<evidence type="ECO:0000259" key="6">
    <source>
        <dbReference type="Pfam" id="PF01494"/>
    </source>
</evidence>
<feature type="domain" description="FAD-binding" evidence="6">
    <location>
        <begin position="45"/>
        <end position="395"/>
    </location>
</feature>
<reference evidence="7" key="1">
    <citation type="submission" date="2015-01" db="EMBL/GenBank/DDBJ databases">
        <title>The Genome Sequence of Cladophialophora bantiana CBS 173.52.</title>
        <authorList>
            <consortium name="The Broad Institute Genomics Platform"/>
            <person name="Cuomo C."/>
            <person name="de Hoog S."/>
            <person name="Gorbushina A."/>
            <person name="Stielow B."/>
            <person name="Teixiera M."/>
            <person name="Abouelleil A."/>
            <person name="Chapman S.B."/>
            <person name="Priest M."/>
            <person name="Young S.K."/>
            <person name="Wortman J."/>
            <person name="Nusbaum C."/>
            <person name="Birren B."/>
        </authorList>
    </citation>
    <scope>NUCLEOTIDE SEQUENCE [LARGE SCALE GENOMIC DNA]</scope>
    <source>
        <strain evidence="7">CBS 173.52</strain>
    </source>
</reference>
<dbReference type="VEuPathDB" id="FungiDB:Z519_04792"/>
<gene>
    <name evidence="7" type="ORF">Z519_04792</name>
</gene>
<evidence type="ECO:0000256" key="2">
    <source>
        <dbReference type="ARBA" id="ARBA00022630"/>
    </source>
</evidence>
<dbReference type="Gene3D" id="3.50.50.60">
    <property type="entry name" value="FAD/NAD(P)-binding domain"/>
    <property type="match status" value="1"/>
</dbReference>